<evidence type="ECO:0000313" key="2">
    <source>
        <dbReference type="Proteomes" id="UP001527181"/>
    </source>
</evidence>
<reference evidence="1 2" key="1">
    <citation type="submission" date="2022-05" db="EMBL/GenBank/DDBJ databases">
        <title>Genome Sequencing of Bee-Associated Microbes.</title>
        <authorList>
            <person name="Dunlap C."/>
        </authorList>
    </citation>
    <scope>NUCLEOTIDE SEQUENCE [LARGE SCALE GENOMIC DNA]</scope>
    <source>
        <strain evidence="1 2">NRRL B-04010</strain>
    </source>
</reference>
<protein>
    <submittedName>
        <fullName evidence="1">Uncharacterized protein</fullName>
    </submittedName>
</protein>
<proteinExistence type="predicted"/>
<dbReference type="RefSeq" id="WP_268598706.1">
    <property type="nucleotide sequence ID" value="NZ_JAMDNP010000015.1"/>
</dbReference>
<organism evidence="1 2">
    <name type="scientific">Paenibacillus alvei</name>
    <name type="common">Bacillus alvei</name>
    <dbReference type="NCBI Taxonomy" id="44250"/>
    <lineage>
        <taxon>Bacteria</taxon>
        <taxon>Bacillati</taxon>
        <taxon>Bacillota</taxon>
        <taxon>Bacilli</taxon>
        <taxon>Bacillales</taxon>
        <taxon>Paenibacillaceae</taxon>
        <taxon>Paenibacillus</taxon>
    </lineage>
</organism>
<evidence type="ECO:0000313" key="1">
    <source>
        <dbReference type="EMBL" id="MCY9760615.1"/>
    </source>
</evidence>
<keyword evidence="2" id="KW-1185">Reference proteome</keyword>
<gene>
    <name evidence="1" type="ORF">M5X12_08500</name>
</gene>
<dbReference type="EMBL" id="JAMDNP010000015">
    <property type="protein sequence ID" value="MCY9760615.1"/>
    <property type="molecule type" value="Genomic_DNA"/>
</dbReference>
<name>A0ABT4GV89_PAEAL</name>
<accession>A0ABT4GV89</accession>
<sequence>MPDAFKAIIVIILLVICFVIFPAQRQADKAEDTAKSLAKAAIVNFVDDVRSKGYIDVRDYKVLLKSLDATNRVFDIQMEYYKKNIQPNYDNPNDINTFKEDFNVRYDGYFNSTILAKLFPDTLLEEDNPDRYFKMHEGDLFNVRIISKDKSLSDQIKSFIYRSPNIPIADQYGGMIRNEAP</sequence>
<dbReference type="Proteomes" id="UP001527181">
    <property type="component" value="Unassembled WGS sequence"/>
</dbReference>
<comment type="caution">
    <text evidence="1">The sequence shown here is derived from an EMBL/GenBank/DDBJ whole genome shotgun (WGS) entry which is preliminary data.</text>
</comment>